<dbReference type="InterPro" id="IPR036508">
    <property type="entry name" value="Chitin-bd_dom_sf"/>
</dbReference>
<evidence type="ECO:0000313" key="3">
    <source>
        <dbReference type="Proteomes" id="UP000887013"/>
    </source>
</evidence>
<gene>
    <name evidence="2" type="ORF">NPIL_613701</name>
</gene>
<dbReference type="GO" id="GO:0005576">
    <property type="term" value="C:extracellular region"/>
    <property type="evidence" value="ECO:0007669"/>
    <property type="project" value="InterPro"/>
</dbReference>
<dbReference type="InterPro" id="IPR002557">
    <property type="entry name" value="Chitin-bd_dom"/>
</dbReference>
<keyword evidence="3" id="KW-1185">Reference proteome</keyword>
<proteinExistence type="predicted"/>
<dbReference type="PROSITE" id="PS50940">
    <property type="entry name" value="CHIT_BIND_II"/>
    <property type="match status" value="1"/>
</dbReference>
<dbReference type="AlphaFoldDB" id="A0A8X6NWL9"/>
<dbReference type="Gene3D" id="2.170.140.10">
    <property type="entry name" value="Chitin binding domain"/>
    <property type="match status" value="1"/>
</dbReference>
<evidence type="ECO:0000313" key="2">
    <source>
        <dbReference type="EMBL" id="GFT38351.1"/>
    </source>
</evidence>
<dbReference type="EMBL" id="BMAW01014311">
    <property type="protein sequence ID" value="GFT38351.1"/>
    <property type="molecule type" value="Genomic_DNA"/>
</dbReference>
<sequence length="107" mass="12366">MILPRVATSFFLVAQMLYNMNCPNNHIDTSFHADIFFLCKDYYMCTNSTYLRYQCPGGQAFDESTQQCSDIKNVPCNRTALLADRRPMREFDVTSKFVKHGKFGESL</sequence>
<name>A0A8X6NWL9_NEPPI</name>
<reference evidence="2" key="1">
    <citation type="submission" date="2020-08" db="EMBL/GenBank/DDBJ databases">
        <title>Multicomponent nature underlies the extraordinary mechanical properties of spider dragline silk.</title>
        <authorList>
            <person name="Kono N."/>
            <person name="Nakamura H."/>
            <person name="Mori M."/>
            <person name="Yoshida Y."/>
            <person name="Ohtoshi R."/>
            <person name="Malay A.D."/>
            <person name="Moran D.A.P."/>
            <person name="Tomita M."/>
            <person name="Numata K."/>
            <person name="Arakawa K."/>
        </authorList>
    </citation>
    <scope>NUCLEOTIDE SEQUENCE</scope>
</reference>
<dbReference type="SMART" id="SM00494">
    <property type="entry name" value="ChtBD2"/>
    <property type="match status" value="1"/>
</dbReference>
<accession>A0A8X6NWL9</accession>
<protein>
    <recommendedName>
        <fullName evidence="1">Chitin-binding type-2 domain-containing protein</fullName>
    </recommendedName>
</protein>
<comment type="caution">
    <text evidence="2">The sequence shown here is derived from an EMBL/GenBank/DDBJ whole genome shotgun (WGS) entry which is preliminary data.</text>
</comment>
<dbReference type="Pfam" id="PF01607">
    <property type="entry name" value="CBM_14"/>
    <property type="match status" value="1"/>
</dbReference>
<dbReference type="Proteomes" id="UP000887013">
    <property type="component" value="Unassembled WGS sequence"/>
</dbReference>
<organism evidence="2 3">
    <name type="scientific">Nephila pilipes</name>
    <name type="common">Giant wood spider</name>
    <name type="synonym">Nephila maculata</name>
    <dbReference type="NCBI Taxonomy" id="299642"/>
    <lineage>
        <taxon>Eukaryota</taxon>
        <taxon>Metazoa</taxon>
        <taxon>Ecdysozoa</taxon>
        <taxon>Arthropoda</taxon>
        <taxon>Chelicerata</taxon>
        <taxon>Arachnida</taxon>
        <taxon>Araneae</taxon>
        <taxon>Araneomorphae</taxon>
        <taxon>Entelegynae</taxon>
        <taxon>Araneoidea</taxon>
        <taxon>Nephilidae</taxon>
        <taxon>Nephila</taxon>
    </lineage>
</organism>
<evidence type="ECO:0000259" key="1">
    <source>
        <dbReference type="PROSITE" id="PS50940"/>
    </source>
</evidence>
<dbReference type="SUPFAM" id="SSF57625">
    <property type="entry name" value="Invertebrate chitin-binding proteins"/>
    <property type="match status" value="1"/>
</dbReference>
<dbReference type="GO" id="GO:0008061">
    <property type="term" value="F:chitin binding"/>
    <property type="evidence" value="ECO:0007669"/>
    <property type="project" value="InterPro"/>
</dbReference>
<feature type="domain" description="Chitin-binding type-2" evidence="1">
    <location>
        <begin position="19"/>
        <end position="78"/>
    </location>
</feature>